<accession>A0ABU4RWE9</accession>
<dbReference type="RefSeq" id="WP_302721442.1">
    <property type="nucleotide sequence ID" value="NZ_JAULRU010000319.1"/>
</dbReference>
<keyword evidence="2" id="KW-1185">Reference proteome</keyword>
<dbReference type="Gene3D" id="3.50.50.60">
    <property type="entry name" value="FAD/NAD(P)-binding domain"/>
    <property type="match status" value="1"/>
</dbReference>
<dbReference type="Proteomes" id="UP001273505">
    <property type="component" value="Unassembled WGS sequence"/>
</dbReference>
<dbReference type="InterPro" id="IPR006905">
    <property type="entry name" value="Flavin_halogenase"/>
</dbReference>
<comment type="caution">
    <text evidence="1">The sequence shown here is derived from an EMBL/GenBank/DDBJ whole genome shotgun (WGS) entry which is preliminary data.</text>
</comment>
<dbReference type="InterPro" id="IPR036188">
    <property type="entry name" value="FAD/NAD-bd_sf"/>
</dbReference>
<dbReference type="InterPro" id="IPR033856">
    <property type="entry name" value="Trp_halogen"/>
</dbReference>
<dbReference type="PANTHER" id="PTHR43747">
    <property type="entry name" value="FAD-BINDING PROTEIN"/>
    <property type="match status" value="1"/>
</dbReference>
<name>A0ABU4RWE9_9GAMM</name>
<sequence>MQNSKVKNIVIVGGGTAGWMTAASLAHNLKIDGLKISLIESEEIGTVGVGEATIPSIRSFNDSLGIDEVEFLQKTQASFKLGIEFRDWRELGSSFFHPFADYGIDLAGIPFHHHLNRLRSTGQNVDIADFSFPTQLAKQNRFAQPHPNPPSPLADYGYAYHFDAGRYALFLRNYAEQRGVVRIEGKIEHIEQNDNGDVATLTTESGQSVSGELFIDCSGFRGLLIEQTLATGYDDWRHWLPCDRAIAVQSEMGGEITPYTRTTAKDSGWQWRIPLQHRTGNGYVYASDFCTPDRAEKTLLDGLDGAPITEPRKFEFVTGKRKNIWNKNVFAIGLSGGFLEPLESTSISLIQTGISKLLNFFPYHGINEWDQAEVNRQHSHEFERIRDFLILHYKATKRDDSPFWRHCQSMEIPETLQLKMALFENRGHVMMLEPEAFERDSWVTMYCGYEKYAADYDRRADTISDNELNAQLEKMKQSIASAASQPLSHSEFIRRHCAAPKPD</sequence>
<organism evidence="1 2">
    <name type="scientific">Gilvimarinus gilvus</name>
    <dbReference type="NCBI Taxonomy" id="3058038"/>
    <lineage>
        <taxon>Bacteria</taxon>
        <taxon>Pseudomonadati</taxon>
        <taxon>Pseudomonadota</taxon>
        <taxon>Gammaproteobacteria</taxon>
        <taxon>Cellvibrionales</taxon>
        <taxon>Cellvibrionaceae</taxon>
        <taxon>Gilvimarinus</taxon>
    </lineage>
</organism>
<gene>
    <name evidence="1" type="ORF">SCD92_07525</name>
</gene>
<dbReference type="InterPro" id="IPR050816">
    <property type="entry name" value="Flavin-dep_Halogenase_NPB"/>
</dbReference>
<protein>
    <submittedName>
        <fullName evidence="1">Tryptophan halogenase family protein</fullName>
    </submittedName>
</protein>
<dbReference type="PIRSF" id="PIRSF011396">
    <property type="entry name" value="Trp_halogenase"/>
    <property type="match status" value="1"/>
</dbReference>
<dbReference type="SUPFAM" id="SSF51905">
    <property type="entry name" value="FAD/NAD(P)-binding domain"/>
    <property type="match status" value="1"/>
</dbReference>
<dbReference type="Pfam" id="PF04820">
    <property type="entry name" value="Trp_halogenase"/>
    <property type="match status" value="1"/>
</dbReference>
<proteinExistence type="predicted"/>
<dbReference type="EMBL" id="JAXAFO010000010">
    <property type="protein sequence ID" value="MDX6849205.1"/>
    <property type="molecule type" value="Genomic_DNA"/>
</dbReference>
<evidence type="ECO:0000313" key="2">
    <source>
        <dbReference type="Proteomes" id="UP001273505"/>
    </source>
</evidence>
<reference evidence="1 2" key="1">
    <citation type="submission" date="2023-11" db="EMBL/GenBank/DDBJ databases">
        <title>Gilvimarinus fulvus sp. nov., isolated from the surface of Kelp.</title>
        <authorList>
            <person name="Sun Y.Y."/>
            <person name="Gong Y."/>
            <person name="Du Z.J."/>
        </authorList>
    </citation>
    <scope>NUCLEOTIDE SEQUENCE [LARGE SCALE GENOMIC DNA]</scope>
    <source>
        <strain evidence="1 2">SDUM040013</strain>
    </source>
</reference>
<evidence type="ECO:0000313" key="1">
    <source>
        <dbReference type="EMBL" id="MDX6849205.1"/>
    </source>
</evidence>
<dbReference type="PANTHER" id="PTHR43747:SF4">
    <property type="entry name" value="FLAVIN-DEPENDENT TRYPTOPHAN HALOGENASE"/>
    <property type="match status" value="1"/>
</dbReference>